<feature type="transmembrane region" description="Helical" evidence="1">
    <location>
        <begin position="291"/>
        <end position="308"/>
    </location>
</feature>
<feature type="transmembrane region" description="Helical" evidence="1">
    <location>
        <begin position="189"/>
        <end position="208"/>
    </location>
</feature>
<keyword evidence="1" id="KW-0472">Membrane</keyword>
<feature type="transmembrane region" description="Helical" evidence="1">
    <location>
        <begin position="314"/>
        <end position="331"/>
    </location>
</feature>
<dbReference type="RefSeq" id="WP_135390071.1">
    <property type="nucleotide sequence ID" value="NZ_PGGK01000010.1"/>
</dbReference>
<dbReference type="AlphaFoldDB" id="A0A4E0PTS2"/>
<evidence type="ECO:0000313" key="3">
    <source>
        <dbReference type="Proteomes" id="UP000297295"/>
    </source>
</evidence>
<gene>
    <name evidence="2" type="ORF">CUN85_09460</name>
</gene>
<feature type="transmembrane region" description="Helical" evidence="1">
    <location>
        <begin position="215"/>
        <end position="238"/>
    </location>
</feature>
<feature type="transmembrane region" description="Helical" evidence="1">
    <location>
        <begin position="258"/>
        <end position="282"/>
    </location>
</feature>
<accession>A0A4E0PTS2</accession>
<feature type="transmembrane region" description="Helical" evidence="1">
    <location>
        <begin position="87"/>
        <end position="104"/>
    </location>
</feature>
<evidence type="ECO:0008006" key="4">
    <source>
        <dbReference type="Google" id="ProtNLM"/>
    </source>
</evidence>
<feature type="transmembrane region" description="Helical" evidence="1">
    <location>
        <begin position="425"/>
        <end position="445"/>
    </location>
</feature>
<keyword evidence="3" id="KW-1185">Reference proteome</keyword>
<keyword evidence="1" id="KW-0812">Transmembrane</keyword>
<feature type="transmembrane region" description="Helical" evidence="1">
    <location>
        <begin position="457"/>
        <end position="477"/>
    </location>
</feature>
<feature type="transmembrane region" description="Helical" evidence="1">
    <location>
        <begin position="141"/>
        <end position="160"/>
    </location>
</feature>
<evidence type="ECO:0000256" key="1">
    <source>
        <dbReference type="SAM" id="Phobius"/>
    </source>
</evidence>
<feature type="transmembrane region" description="Helical" evidence="1">
    <location>
        <begin position="44"/>
        <end position="66"/>
    </location>
</feature>
<dbReference type="EMBL" id="PGGK01000010">
    <property type="protein sequence ID" value="TGC08297.1"/>
    <property type="molecule type" value="Genomic_DNA"/>
</dbReference>
<dbReference type="Proteomes" id="UP000297295">
    <property type="component" value="Unassembled WGS sequence"/>
</dbReference>
<protein>
    <recommendedName>
        <fullName evidence="4">DUF2206 domain-containing protein</fullName>
    </recommendedName>
</protein>
<dbReference type="OrthoDB" id="164013at2157"/>
<comment type="caution">
    <text evidence="2">The sequence shown here is derived from an EMBL/GenBank/DDBJ whole genome shotgun (WGS) entry which is preliminary data.</text>
</comment>
<feature type="transmembrane region" description="Helical" evidence="1">
    <location>
        <begin position="398"/>
        <end position="418"/>
    </location>
</feature>
<name>A0A4E0PTS2_9EURY</name>
<feature type="transmembrane region" description="Helical" evidence="1">
    <location>
        <begin position="343"/>
        <end position="362"/>
    </location>
</feature>
<reference evidence="2 3" key="1">
    <citation type="submission" date="2017-11" db="EMBL/GenBank/DDBJ databases">
        <title>Isolation and Characterization of Methanogenic Archaea from Saline Meromictic Lake at Siberia.</title>
        <authorList>
            <person name="Shen Y."/>
            <person name="Huang H.-H."/>
            <person name="Lai M.-C."/>
            <person name="Chen S.-C."/>
        </authorList>
    </citation>
    <scope>NUCLEOTIDE SEQUENCE [LARGE SCALE GENOMIC DNA]</scope>
    <source>
        <strain evidence="2 3">SY-01</strain>
    </source>
</reference>
<keyword evidence="1" id="KW-1133">Transmembrane helix</keyword>
<proteinExistence type="predicted"/>
<sequence length="643" mass="73870">MIIKVQKPLRDNIIINLALVLPFLIIFAILSGVLAAVILNRLDLLIRGSIVAVPGIFAAITLSYIYKNSNERKEHSSGLLNFSEKNCIKLYCIFYLSSLIILFMSPTRPLEYLIIILILYFVIFIQIFTKSSSSHMVLFEIFLLLLNLIYSVTLKYPLYFGGTDILPHMFLSEVTFLSGHTIPMDLSSAYANFPLFHIFISEVSYLLGSSIQSSYFLITAPAFAISVFFVYLVMINISNDKRVSLLSSLLFSTFSVTIYSGMYMVTRTMAFIGFIVILYLIYNRNSKHSPLLKILGLLFGMFIILVHQVSIPQIIVIFFLILFVEIVLGKIMQDKSSYISKTYVLLLIVSFIAYWLFVSYAFTQSLTAMYFDSTNYESLSMKPTIQAGNQWSFIFNNIGYSVVTFLALVGIGGTWYVHQKSYLQVFALISLLILPLYIPTPLQLFWNTMTFFRFDRFILLVSPFIAFMMALGLTYLMELLQSKKVSKNYFYTISLLLLSVLVVSSIISTSPEPNYSIDSERRYFDSAEVACFNHILEYVPYGSQLYSDYFTRRYIPFQKFSQTESLGLPYYNNSFRTSLSVRNIQRNSGYIVWRNKAFLESGLRVGDGGMVDIISDIPEWDRMNSEFEKRNKLYSNSHAEVFY</sequence>
<feature type="transmembrane region" description="Helical" evidence="1">
    <location>
        <begin position="12"/>
        <end position="38"/>
    </location>
</feature>
<feature type="transmembrane region" description="Helical" evidence="1">
    <location>
        <begin position="489"/>
        <end position="507"/>
    </location>
</feature>
<organism evidence="2 3">
    <name type="scientific">Methanolobus halotolerans</name>
    <dbReference type="NCBI Taxonomy" id="2052935"/>
    <lineage>
        <taxon>Archaea</taxon>
        <taxon>Methanobacteriati</taxon>
        <taxon>Methanobacteriota</taxon>
        <taxon>Stenosarchaea group</taxon>
        <taxon>Methanomicrobia</taxon>
        <taxon>Methanosarcinales</taxon>
        <taxon>Methanosarcinaceae</taxon>
        <taxon>Methanolobus</taxon>
    </lineage>
</organism>
<evidence type="ECO:0000313" key="2">
    <source>
        <dbReference type="EMBL" id="TGC08297.1"/>
    </source>
</evidence>
<feature type="transmembrane region" description="Helical" evidence="1">
    <location>
        <begin position="110"/>
        <end position="129"/>
    </location>
</feature>